<sequence>MTTNDNDHDYDVGYGKPPKHSQFQKGQSGNPNGRPKGSKNISTILRERLFSKVTIVENGRRKQITMVEALFRTLLKSGLEGDVRALDRLIKLLPLAEADTLAADEVTDASEIDATDEAILRHFIKMRGSELLDTSGQDKVDEEGGDK</sequence>
<feature type="compositionally biased region" description="Basic and acidic residues" evidence="1">
    <location>
        <begin position="1"/>
        <end position="11"/>
    </location>
</feature>
<dbReference type="Pfam" id="PF18932">
    <property type="entry name" value="DUF5681"/>
    <property type="match status" value="1"/>
</dbReference>
<comment type="caution">
    <text evidence="3">The sequence shown here is derived from an EMBL/GenBank/DDBJ whole genome shotgun (WGS) entry which is preliminary data.</text>
</comment>
<dbReference type="OrthoDB" id="2086138at2"/>
<evidence type="ECO:0000313" key="4">
    <source>
        <dbReference type="Proteomes" id="UP000037046"/>
    </source>
</evidence>
<proteinExistence type="predicted"/>
<gene>
    <name evidence="3" type="ORF">ROTO_35640</name>
</gene>
<protein>
    <recommendedName>
        <fullName evidence="2">DUF5681 domain-containing protein</fullName>
    </recommendedName>
</protein>
<dbReference type="EMBL" id="LGVV01000088">
    <property type="protein sequence ID" value="KNX39897.1"/>
    <property type="molecule type" value="Genomic_DNA"/>
</dbReference>
<evidence type="ECO:0000313" key="3">
    <source>
        <dbReference type="EMBL" id="KNX39897.1"/>
    </source>
</evidence>
<accession>A0A0L6CQ74</accession>
<feature type="region of interest" description="Disordered" evidence="1">
    <location>
        <begin position="1"/>
        <end position="41"/>
    </location>
</feature>
<dbReference type="RefSeq" id="WP_050664380.1">
    <property type="nucleotide sequence ID" value="NZ_CP118494.1"/>
</dbReference>
<dbReference type="AlphaFoldDB" id="A0A0L6CQ74"/>
<feature type="domain" description="DUF5681" evidence="2">
    <location>
        <begin position="19"/>
        <end position="94"/>
    </location>
</feature>
<name>A0A0L6CQ74_9RHOB</name>
<reference evidence="4" key="1">
    <citation type="submission" date="2015-07" db="EMBL/GenBank/DDBJ databases">
        <title>Draft Genome Sequence of Roseovarius tolerans EL-164, a producer of N-Acylated Alanine Methyl Esters (NAMEs).</title>
        <authorList>
            <person name="Voget S."/>
            <person name="Bruns H."/>
            <person name="Wagner-Doebler I."/>
            <person name="Schulz S."/>
            <person name="Daniel R."/>
        </authorList>
    </citation>
    <scope>NUCLEOTIDE SEQUENCE [LARGE SCALE GENOMIC DNA]</scope>
    <source>
        <strain evidence="4">EL-164</strain>
    </source>
</reference>
<feature type="compositionally biased region" description="Polar residues" evidence="1">
    <location>
        <begin position="21"/>
        <end position="31"/>
    </location>
</feature>
<evidence type="ECO:0000259" key="2">
    <source>
        <dbReference type="Pfam" id="PF18932"/>
    </source>
</evidence>
<dbReference type="InterPro" id="IPR043736">
    <property type="entry name" value="DUF5681"/>
</dbReference>
<evidence type="ECO:0000256" key="1">
    <source>
        <dbReference type="SAM" id="MobiDB-lite"/>
    </source>
</evidence>
<organism evidence="3 4">
    <name type="scientific">Roseovarius tolerans</name>
    <dbReference type="NCBI Taxonomy" id="74031"/>
    <lineage>
        <taxon>Bacteria</taxon>
        <taxon>Pseudomonadati</taxon>
        <taxon>Pseudomonadota</taxon>
        <taxon>Alphaproteobacteria</taxon>
        <taxon>Rhodobacterales</taxon>
        <taxon>Roseobacteraceae</taxon>
        <taxon>Roseovarius</taxon>
    </lineage>
</organism>
<dbReference type="PATRIC" id="fig|74031.6.peg.3661"/>
<dbReference type="Proteomes" id="UP000037046">
    <property type="component" value="Unassembled WGS sequence"/>
</dbReference>
<keyword evidence="4" id="KW-1185">Reference proteome</keyword>